<protein>
    <submittedName>
        <fullName evidence="1">RING-type domain-containing protein</fullName>
    </submittedName>
</protein>
<reference evidence="2" key="1">
    <citation type="journal article" date="2008" name="Nat. Genet.">
        <title>The Pristionchus pacificus genome provides a unique perspective on nematode lifestyle and parasitism.</title>
        <authorList>
            <person name="Dieterich C."/>
            <person name="Clifton S.W."/>
            <person name="Schuster L.N."/>
            <person name="Chinwalla A."/>
            <person name="Delehaunty K."/>
            <person name="Dinkelacker I."/>
            <person name="Fulton L."/>
            <person name="Fulton R."/>
            <person name="Godfrey J."/>
            <person name="Minx P."/>
            <person name="Mitreva M."/>
            <person name="Roeseler W."/>
            <person name="Tian H."/>
            <person name="Witte H."/>
            <person name="Yang S.P."/>
            <person name="Wilson R.K."/>
            <person name="Sommer R.J."/>
        </authorList>
    </citation>
    <scope>NUCLEOTIDE SEQUENCE [LARGE SCALE GENOMIC DNA]</scope>
    <source>
        <strain evidence="2">PS312</strain>
    </source>
</reference>
<reference evidence="1" key="2">
    <citation type="submission" date="2022-06" db="UniProtKB">
        <authorList>
            <consortium name="EnsemblMetazoa"/>
        </authorList>
    </citation>
    <scope>IDENTIFICATION</scope>
    <source>
        <strain evidence="1">PS312</strain>
    </source>
</reference>
<dbReference type="InterPro" id="IPR013083">
    <property type="entry name" value="Znf_RING/FYVE/PHD"/>
</dbReference>
<dbReference type="PANTHER" id="PTHR16450">
    <property type="entry name" value="RING FINGER PROTEIN 186"/>
    <property type="match status" value="1"/>
</dbReference>
<evidence type="ECO:0000313" key="2">
    <source>
        <dbReference type="Proteomes" id="UP000005239"/>
    </source>
</evidence>
<accession>A0A8R1UZA2</accession>
<dbReference type="PANTHER" id="PTHR16450:SF1">
    <property type="entry name" value="PROTEIN CBG12045"/>
    <property type="match status" value="1"/>
</dbReference>
<dbReference type="SUPFAM" id="SSF57850">
    <property type="entry name" value="RING/U-box"/>
    <property type="match status" value="1"/>
</dbReference>
<organism evidence="1 2">
    <name type="scientific">Pristionchus pacificus</name>
    <name type="common">Parasitic nematode worm</name>
    <dbReference type="NCBI Taxonomy" id="54126"/>
    <lineage>
        <taxon>Eukaryota</taxon>
        <taxon>Metazoa</taxon>
        <taxon>Ecdysozoa</taxon>
        <taxon>Nematoda</taxon>
        <taxon>Chromadorea</taxon>
        <taxon>Rhabditida</taxon>
        <taxon>Rhabditina</taxon>
        <taxon>Diplogasteromorpha</taxon>
        <taxon>Diplogasteroidea</taxon>
        <taxon>Neodiplogasteridae</taxon>
        <taxon>Pristionchus</taxon>
    </lineage>
</organism>
<gene>
    <name evidence="1" type="primary">WBGene00281143</name>
</gene>
<proteinExistence type="predicted"/>
<name>A0A2A6BI71_PRIPA</name>
<dbReference type="EnsemblMetazoa" id="PPA42774.1">
    <property type="protein sequence ID" value="PPA42774.1"/>
    <property type="gene ID" value="WBGene00281143"/>
</dbReference>
<keyword evidence="2" id="KW-1185">Reference proteome</keyword>
<dbReference type="Proteomes" id="UP000005239">
    <property type="component" value="Unassembled WGS sequence"/>
</dbReference>
<evidence type="ECO:0000313" key="1">
    <source>
        <dbReference type="EnsemblMetazoa" id="PPA42774.1"/>
    </source>
</evidence>
<sequence length="184" mass="20517">MSWSPGEKERLTAKIANWRDENETNESLGVNGLRFSRECRGCRTNSICTRFACLQCKNLFCGDCSNGKCKQCETSSTFVKLIENVENYRECSLCCCEAPVFRIAFADCGHTCCEACAHQMHMNAVDNGVRLACHLCRTVVESFPIFLVEVVPVAGEPCHKVVVEDCVASRTRSSLRKKANTLTK</sequence>
<dbReference type="PROSITE" id="PS50089">
    <property type="entry name" value="ZF_RING_2"/>
    <property type="match status" value="1"/>
</dbReference>
<accession>A0A2A6BI71</accession>
<dbReference type="InterPro" id="IPR001841">
    <property type="entry name" value="Znf_RING"/>
</dbReference>
<dbReference type="AlphaFoldDB" id="A0A2A6BI71"/>
<dbReference type="Gene3D" id="3.30.40.10">
    <property type="entry name" value="Zinc/RING finger domain, C3HC4 (zinc finger)"/>
    <property type="match status" value="1"/>
</dbReference>